<proteinExistence type="predicted"/>
<dbReference type="Gene3D" id="3.10.450.160">
    <property type="entry name" value="inner membrane protein cigr"/>
    <property type="match status" value="1"/>
</dbReference>
<accession>A0A936Z172</accession>
<evidence type="ECO:0000256" key="1">
    <source>
        <dbReference type="SAM" id="SignalP"/>
    </source>
</evidence>
<dbReference type="Pfam" id="PF11776">
    <property type="entry name" value="RcnB"/>
    <property type="match status" value="1"/>
</dbReference>
<gene>
    <name evidence="2" type="ORF">JJ685_14575</name>
</gene>
<dbReference type="AlphaFoldDB" id="A0A936Z172"/>
<name>A0A936Z172_9BURK</name>
<dbReference type="InterPro" id="IPR024572">
    <property type="entry name" value="RcnB"/>
</dbReference>
<evidence type="ECO:0000313" key="2">
    <source>
        <dbReference type="EMBL" id="MBL0392361.1"/>
    </source>
</evidence>
<keyword evidence="3" id="KW-1185">Reference proteome</keyword>
<feature type="signal peptide" evidence="1">
    <location>
        <begin position="1"/>
        <end position="23"/>
    </location>
</feature>
<dbReference type="EMBL" id="JAEQNE010000003">
    <property type="protein sequence ID" value="MBL0392361.1"/>
    <property type="molecule type" value="Genomic_DNA"/>
</dbReference>
<sequence length="164" mass="18811">MKTSALLCAALAGTLGFSSLASAREWNGDNRGHDRDQRFEQRFEQRHDGRAERHEDRRVDRGFQQGFRAGAQAQRHVQPAPNYGYGYGHGYDYGRQPVYRAPAPRFYQGGYLPYQYRDRAYYVNDWRAYRGLYAPPYGHQWVNVDGDFLLVALATGLIATALLN</sequence>
<organism evidence="2 3">
    <name type="scientific">Ramlibacter monticola</name>
    <dbReference type="NCBI Taxonomy" id="1926872"/>
    <lineage>
        <taxon>Bacteria</taxon>
        <taxon>Pseudomonadati</taxon>
        <taxon>Pseudomonadota</taxon>
        <taxon>Betaproteobacteria</taxon>
        <taxon>Burkholderiales</taxon>
        <taxon>Comamonadaceae</taxon>
        <taxon>Ramlibacter</taxon>
    </lineage>
</organism>
<protein>
    <submittedName>
        <fullName evidence="2">RcnB family protein</fullName>
    </submittedName>
</protein>
<dbReference type="Proteomes" id="UP000599109">
    <property type="component" value="Unassembled WGS sequence"/>
</dbReference>
<reference evidence="2 3" key="1">
    <citation type="journal article" date="2017" name="Int. J. Syst. Evol. Microbiol.">
        <title>Ramlibacter monticola sp. nov., isolated from forest soil.</title>
        <authorList>
            <person name="Chaudhary D.K."/>
            <person name="Kim J."/>
        </authorList>
    </citation>
    <scope>NUCLEOTIDE SEQUENCE [LARGE SCALE GENOMIC DNA]</scope>
    <source>
        <strain evidence="2 3">KACC 19175</strain>
    </source>
</reference>
<evidence type="ECO:0000313" key="3">
    <source>
        <dbReference type="Proteomes" id="UP000599109"/>
    </source>
</evidence>
<keyword evidence="1" id="KW-0732">Signal</keyword>
<dbReference type="RefSeq" id="WP_201674992.1">
    <property type="nucleotide sequence ID" value="NZ_JAEQNE010000003.1"/>
</dbReference>
<comment type="caution">
    <text evidence="2">The sequence shown here is derived from an EMBL/GenBank/DDBJ whole genome shotgun (WGS) entry which is preliminary data.</text>
</comment>
<feature type="chain" id="PRO_5037758573" evidence="1">
    <location>
        <begin position="24"/>
        <end position="164"/>
    </location>
</feature>